<dbReference type="CDD" id="cd05254">
    <property type="entry name" value="dTDP_HR_like_SDR_e"/>
    <property type="match status" value="1"/>
</dbReference>
<keyword evidence="3" id="KW-1185">Reference proteome</keyword>
<gene>
    <name evidence="2" type="primary">MAT2B</name>
    <name evidence="2" type="ORF">HK100_004421</name>
</gene>
<dbReference type="InterPro" id="IPR036291">
    <property type="entry name" value="NAD(P)-bd_dom_sf"/>
</dbReference>
<sequence>MQTQQPTVVVTGASGLLGRAVYKALIATNKYNVVGTKFSRQNDTYVKLDITNRAELHTFFDFYRPAAVIHCAAERRPDVAEKNKAAAHLINVTAAGWTADECHIIGAWFCYISTDYVFDGKNPPYETDSVPNPLNYYGLVPLLYGYVEFDEESAVNCLVPIVKNSAKKVLMDDFQIRYPTNCDDAASALIRLVSQSISKKSISGVYHFCGKDKMTKYEMCVVIAGALGISIEHLEPLRDFPTSALAARPYNAELSNSRIEDEARIRVSCTPFFVWWTQYLKKIN</sequence>
<feature type="domain" description="RmlD-like substrate binding" evidence="1">
    <location>
        <begin position="152"/>
        <end position="265"/>
    </location>
</feature>
<dbReference type="EMBL" id="JADGJH010002184">
    <property type="protein sequence ID" value="KAJ3102148.1"/>
    <property type="molecule type" value="Genomic_DNA"/>
</dbReference>
<comment type="caution">
    <text evidence="2">The sequence shown here is derived from an EMBL/GenBank/DDBJ whole genome shotgun (WGS) entry which is preliminary data.</text>
</comment>
<dbReference type="Gene3D" id="3.40.50.720">
    <property type="entry name" value="NAD(P)-binding Rossmann-like Domain"/>
    <property type="match status" value="2"/>
</dbReference>
<dbReference type="GO" id="GO:0006556">
    <property type="term" value="P:S-adenosylmethionine biosynthetic process"/>
    <property type="evidence" value="ECO:0007669"/>
    <property type="project" value="TreeGrafter"/>
</dbReference>
<dbReference type="InterPro" id="IPR029903">
    <property type="entry name" value="RmlD-like-bd"/>
</dbReference>
<dbReference type="PANTHER" id="PTHR10491">
    <property type="entry name" value="DTDP-4-DEHYDRORHAMNOSE REDUCTASE"/>
    <property type="match status" value="1"/>
</dbReference>
<protein>
    <submittedName>
        <fullName evidence="2">Methionine adenosyltransferase 2 subunit beta</fullName>
    </submittedName>
</protein>
<dbReference type="PANTHER" id="PTHR10491:SF4">
    <property type="entry name" value="METHIONINE ADENOSYLTRANSFERASE 2 SUBUNIT BETA"/>
    <property type="match status" value="1"/>
</dbReference>
<dbReference type="SUPFAM" id="SSF51735">
    <property type="entry name" value="NAD(P)-binding Rossmann-fold domains"/>
    <property type="match status" value="1"/>
</dbReference>
<evidence type="ECO:0000313" key="2">
    <source>
        <dbReference type="EMBL" id="KAJ3102148.1"/>
    </source>
</evidence>
<organism evidence="2 3">
    <name type="scientific">Physocladia obscura</name>
    <dbReference type="NCBI Taxonomy" id="109957"/>
    <lineage>
        <taxon>Eukaryota</taxon>
        <taxon>Fungi</taxon>
        <taxon>Fungi incertae sedis</taxon>
        <taxon>Chytridiomycota</taxon>
        <taxon>Chytridiomycota incertae sedis</taxon>
        <taxon>Chytridiomycetes</taxon>
        <taxon>Chytridiales</taxon>
        <taxon>Chytriomycetaceae</taxon>
        <taxon>Physocladia</taxon>
    </lineage>
</organism>
<feature type="domain" description="RmlD-like substrate binding" evidence="1">
    <location>
        <begin position="8"/>
        <end position="139"/>
    </location>
</feature>
<name>A0AAD5X9X1_9FUNG</name>
<evidence type="ECO:0000313" key="3">
    <source>
        <dbReference type="Proteomes" id="UP001211907"/>
    </source>
</evidence>
<proteinExistence type="predicted"/>
<dbReference type="GO" id="GO:0048270">
    <property type="term" value="F:methionine adenosyltransferase regulator activity"/>
    <property type="evidence" value="ECO:0007669"/>
    <property type="project" value="TreeGrafter"/>
</dbReference>
<dbReference type="Proteomes" id="UP001211907">
    <property type="component" value="Unassembled WGS sequence"/>
</dbReference>
<accession>A0AAD5X9X1</accession>
<evidence type="ECO:0000259" key="1">
    <source>
        <dbReference type="Pfam" id="PF04321"/>
    </source>
</evidence>
<dbReference type="AlphaFoldDB" id="A0AAD5X9X1"/>
<dbReference type="InterPro" id="IPR005913">
    <property type="entry name" value="dTDP_dehydrorham_reduct"/>
</dbReference>
<dbReference type="GO" id="GO:0048269">
    <property type="term" value="C:methionine adenosyltransferase complex"/>
    <property type="evidence" value="ECO:0007669"/>
    <property type="project" value="TreeGrafter"/>
</dbReference>
<reference evidence="2" key="1">
    <citation type="submission" date="2020-05" db="EMBL/GenBank/DDBJ databases">
        <title>Phylogenomic resolution of chytrid fungi.</title>
        <authorList>
            <person name="Stajich J.E."/>
            <person name="Amses K."/>
            <person name="Simmons R."/>
            <person name="Seto K."/>
            <person name="Myers J."/>
            <person name="Bonds A."/>
            <person name="Quandt C.A."/>
            <person name="Barry K."/>
            <person name="Liu P."/>
            <person name="Grigoriev I."/>
            <person name="Longcore J.E."/>
            <person name="James T.Y."/>
        </authorList>
    </citation>
    <scope>NUCLEOTIDE SEQUENCE</scope>
    <source>
        <strain evidence="2">JEL0513</strain>
    </source>
</reference>
<dbReference type="Pfam" id="PF04321">
    <property type="entry name" value="RmlD_sub_bind"/>
    <property type="match status" value="2"/>
</dbReference>